<dbReference type="Gene3D" id="1.10.357.10">
    <property type="entry name" value="Tetracycline Repressor, domain 2"/>
    <property type="match status" value="1"/>
</dbReference>
<accession>A0A1I4A2P0</accession>
<dbReference type="InterPro" id="IPR001647">
    <property type="entry name" value="HTH_TetR"/>
</dbReference>
<dbReference type="EMBL" id="FOQY01000027">
    <property type="protein sequence ID" value="SFK50652.1"/>
    <property type="molecule type" value="Genomic_DNA"/>
</dbReference>
<dbReference type="InterPro" id="IPR036271">
    <property type="entry name" value="Tet_transcr_reg_TetR-rel_C_sf"/>
</dbReference>
<name>A0A1I4A2P0_9ACTN</name>
<reference evidence="7" key="1">
    <citation type="submission" date="2016-10" db="EMBL/GenBank/DDBJ databases">
        <authorList>
            <person name="Varghese N."/>
            <person name="Submissions S."/>
        </authorList>
    </citation>
    <scope>NUCLEOTIDE SEQUENCE [LARGE SCALE GENOMIC DNA]</scope>
    <source>
        <strain evidence="7">CGMCC 4.2126</strain>
    </source>
</reference>
<dbReference type="AlphaFoldDB" id="A0A1I4A2P0"/>
<evidence type="ECO:0000313" key="6">
    <source>
        <dbReference type="EMBL" id="SFK50652.1"/>
    </source>
</evidence>
<dbReference type="GO" id="GO:0003677">
    <property type="term" value="F:DNA binding"/>
    <property type="evidence" value="ECO:0007669"/>
    <property type="project" value="UniProtKB-UniRule"/>
</dbReference>
<evidence type="ECO:0000313" key="7">
    <source>
        <dbReference type="Proteomes" id="UP000199111"/>
    </source>
</evidence>
<protein>
    <submittedName>
        <fullName evidence="6">Transcriptional regulator, TetR family</fullName>
    </submittedName>
</protein>
<keyword evidence="1" id="KW-0805">Transcription regulation</keyword>
<evidence type="ECO:0000256" key="2">
    <source>
        <dbReference type="ARBA" id="ARBA00023125"/>
    </source>
</evidence>
<dbReference type="SUPFAM" id="SSF46689">
    <property type="entry name" value="Homeodomain-like"/>
    <property type="match status" value="1"/>
</dbReference>
<dbReference type="SUPFAM" id="SSF48498">
    <property type="entry name" value="Tetracyclin repressor-like, C-terminal domain"/>
    <property type="match status" value="1"/>
</dbReference>
<feature type="DNA-binding region" description="H-T-H motif" evidence="4">
    <location>
        <begin position="17"/>
        <end position="36"/>
    </location>
</feature>
<dbReference type="Proteomes" id="UP000199111">
    <property type="component" value="Unassembled WGS sequence"/>
</dbReference>
<keyword evidence="2 4" id="KW-0238">DNA-binding</keyword>
<evidence type="ECO:0000256" key="3">
    <source>
        <dbReference type="ARBA" id="ARBA00023163"/>
    </source>
</evidence>
<dbReference type="InterPro" id="IPR009057">
    <property type="entry name" value="Homeodomain-like_sf"/>
</dbReference>
<keyword evidence="3" id="KW-0804">Transcription</keyword>
<dbReference type="Pfam" id="PF16925">
    <property type="entry name" value="TetR_C_13"/>
    <property type="match status" value="1"/>
</dbReference>
<evidence type="ECO:0000256" key="1">
    <source>
        <dbReference type="ARBA" id="ARBA00023015"/>
    </source>
</evidence>
<sequence>MAAAARVLHQQGVERTTIADIAHAADVPVGNVYYYFKTKDALIQAALAEHSGHLAGLIGELDKLPSPLERLKALVDLWVGQRDVAARYGCPTGTLAVELDKRAEGGMDLEAGKVIRLLLDWVERQFRELGLPDPDDLALTLVAAYQGMSLLANALRDPEIMTREGSRLIRWLDSLPDDGTGRRNS</sequence>
<evidence type="ECO:0000256" key="4">
    <source>
        <dbReference type="PROSITE-ProRule" id="PRU00335"/>
    </source>
</evidence>
<dbReference type="PANTHER" id="PTHR47506:SF1">
    <property type="entry name" value="HTH-TYPE TRANSCRIPTIONAL REGULATOR YJDC"/>
    <property type="match status" value="1"/>
</dbReference>
<gene>
    <name evidence="6" type="ORF">SAMN05216275_12722</name>
</gene>
<feature type="domain" description="HTH tetR-type" evidence="5">
    <location>
        <begin position="1"/>
        <end position="54"/>
    </location>
</feature>
<proteinExistence type="predicted"/>
<organism evidence="6 7">
    <name type="scientific">Streptosporangium canum</name>
    <dbReference type="NCBI Taxonomy" id="324952"/>
    <lineage>
        <taxon>Bacteria</taxon>
        <taxon>Bacillati</taxon>
        <taxon>Actinomycetota</taxon>
        <taxon>Actinomycetes</taxon>
        <taxon>Streptosporangiales</taxon>
        <taxon>Streptosporangiaceae</taxon>
        <taxon>Streptosporangium</taxon>
    </lineage>
</organism>
<dbReference type="Pfam" id="PF00440">
    <property type="entry name" value="TetR_N"/>
    <property type="match status" value="1"/>
</dbReference>
<keyword evidence="7" id="KW-1185">Reference proteome</keyword>
<dbReference type="PROSITE" id="PS50977">
    <property type="entry name" value="HTH_TETR_2"/>
    <property type="match status" value="1"/>
</dbReference>
<evidence type="ECO:0000259" key="5">
    <source>
        <dbReference type="PROSITE" id="PS50977"/>
    </source>
</evidence>
<dbReference type="InterPro" id="IPR011075">
    <property type="entry name" value="TetR_C"/>
</dbReference>
<dbReference type="PANTHER" id="PTHR47506">
    <property type="entry name" value="TRANSCRIPTIONAL REGULATORY PROTEIN"/>
    <property type="match status" value="1"/>
</dbReference>